<accession>A0A1V8RUU4</accession>
<feature type="signal peptide" evidence="1">
    <location>
        <begin position="1"/>
        <end position="24"/>
    </location>
</feature>
<name>A0A1V8RUU4_9HYPH</name>
<dbReference type="OrthoDB" id="7870801at2"/>
<reference evidence="2 3" key="1">
    <citation type="journal article" date="2016" name="Int. J. Syst. Evol. Microbiol.">
        <title>Pseudaminobacter manganicus sp. nov., isolated from sludge of a manganese mine.</title>
        <authorList>
            <person name="Li J."/>
            <person name="Huang J."/>
            <person name="Liao S."/>
            <person name="Wang G."/>
        </authorList>
    </citation>
    <scope>NUCLEOTIDE SEQUENCE [LARGE SCALE GENOMIC DNA]</scope>
    <source>
        <strain evidence="2 3">JH-7</strain>
    </source>
</reference>
<dbReference type="EMBL" id="MDET01000004">
    <property type="protein sequence ID" value="OQM76967.1"/>
    <property type="molecule type" value="Genomic_DNA"/>
</dbReference>
<evidence type="ECO:0000313" key="3">
    <source>
        <dbReference type="Proteomes" id="UP000191905"/>
    </source>
</evidence>
<organism evidence="2 3">
    <name type="scientific">Manganibacter manganicus</name>
    <dbReference type="NCBI Taxonomy" id="1873176"/>
    <lineage>
        <taxon>Bacteria</taxon>
        <taxon>Pseudomonadati</taxon>
        <taxon>Pseudomonadota</taxon>
        <taxon>Alphaproteobacteria</taxon>
        <taxon>Hyphomicrobiales</taxon>
        <taxon>Phyllobacteriaceae</taxon>
        <taxon>Manganibacter</taxon>
    </lineage>
</organism>
<evidence type="ECO:0000313" key="2">
    <source>
        <dbReference type="EMBL" id="OQM76967.1"/>
    </source>
</evidence>
<gene>
    <name evidence="2" type="ORF">BFN67_11995</name>
</gene>
<evidence type="ECO:0000256" key="1">
    <source>
        <dbReference type="SAM" id="SignalP"/>
    </source>
</evidence>
<dbReference type="Proteomes" id="UP000191905">
    <property type="component" value="Unassembled WGS sequence"/>
</dbReference>
<protein>
    <recommendedName>
        <fullName evidence="4">KTSC domain-containing protein</fullName>
    </recommendedName>
</protein>
<sequence>MKSPAVKTAVLTACLCVMAGQALAISRHDPTRTSCDRVHAAIASEGAVILRYPSPRNPSLTLYDRYVASARFCNGGEVLDRAFVPSADARACPVFKCKVHEPHDRFRRFLRP</sequence>
<keyword evidence="3" id="KW-1185">Reference proteome</keyword>
<proteinExistence type="predicted"/>
<evidence type="ECO:0008006" key="4">
    <source>
        <dbReference type="Google" id="ProtNLM"/>
    </source>
</evidence>
<feature type="chain" id="PRO_5011963591" description="KTSC domain-containing protein" evidence="1">
    <location>
        <begin position="25"/>
        <end position="112"/>
    </location>
</feature>
<dbReference type="AlphaFoldDB" id="A0A1V8RUU4"/>
<comment type="caution">
    <text evidence="2">The sequence shown here is derived from an EMBL/GenBank/DDBJ whole genome shotgun (WGS) entry which is preliminary data.</text>
</comment>
<keyword evidence="1" id="KW-0732">Signal</keyword>